<feature type="transmembrane region" description="Helical" evidence="5">
    <location>
        <begin position="30"/>
        <end position="48"/>
    </location>
</feature>
<evidence type="ECO:0000256" key="4">
    <source>
        <dbReference type="ARBA" id="ARBA00023136"/>
    </source>
</evidence>
<dbReference type="RefSeq" id="WP_253760517.1">
    <property type="nucleotide sequence ID" value="NZ_JAMZDZ010000001.1"/>
</dbReference>
<feature type="transmembrane region" description="Helical" evidence="5">
    <location>
        <begin position="375"/>
        <end position="397"/>
    </location>
</feature>
<dbReference type="PANTHER" id="PTHR23542:SF1">
    <property type="entry name" value="MAJOR FACILITATOR SUPERFAMILY (MFS) PROFILE DOMAIN-CONTAINING PROTEIN"/>
    <property type="match status" value="1"/>
</dbReference>
<feature type="transmembrane region" description="Helical" evidence="5">
    <location>
        <begin position="346"/>
        <end position="369"/>
    </location>
</feature>
<dbReference type="PANTHER" id="PTHR23542">
    <property type="match status" value="1"/>
</dbReference>
<comment type="caution">
    <text evidence="7">The sequence shown here is derived from an EMBL/GenBank/DDBJ whole genome shotgun (WGS) entry which is preliminary data.</text>
</comment>
<accession>A0ABV8M019</accession>
<evidence type="ECO:0000256" key="1">
    <source>
        <dbReference type="ARBA" id="ARBA00004651"/>
    </source>
</evidence>
<comment type="subcellular location">
    <subcellularLocation>
        <location evidence="1">Cell membrane</location>
        <topology evidence="1">Multi-pass membrane protein</topology>
    </subcellularLocation>
</comment>
<feature type="domain" description="Major facilitator superfamily (MFS) profile" evidence="6">
    <location>
        <begin position="220"/>
        <end position="401"/>
    </location>
</feature>
<sequence>MSGLAVVTAARRYRALFGVPGVTRVTVPSLVGRLPYGMSTLVFVLAVHHGTGSYAIAGLATAVNSAATALSAPWLGRLADRGHAPTVLAATGIVNALLLTALITVLAGHAPVGVLLAVMAAAGAANPPVSAVTRVVLPRLAPGHASTAYALDAVCSELTYVVGPALIAVISAVAGPYAAVALTASMSAAGAVGLAVAPAARYRVAVSDAESRVSERPRLLTVALTILLAVAGLEAAAYGLMEVAIPAYAAAQGSPAGAGAVIAAWSAGSILGGLWFAGANPTMSRWRLLFLLAALNTTGFALICLSAGLPSLGAILALGGLVIAPMTAVELGLVTSLAPLARQTEAFTWTGTAVFVGYSAGAALAGLVAARGGGLIAAALTATSLVAAATVLAATMMRRTR</sequence>
<keyword evidence="2 5" id="KW-0812">Transmembrane</keyword>
<feature type="transmembrane region" description="Helical" evidence="5">
    <location>
        <begin position="149"/>
        <end position="171"/>
    </location>
</feature>
<keyword evidence="4 5" id="KW-0472">Membrane</keyword>
<dbReference type="SUPFAM" id="SSF103473">
    <property type="entry name" value="MFS general substrate transporter"/>
    <property type="match status" value="2"/>
</dbReference>
<feature type="transmembrane region" description="Helical" evidence="5">
    <location>
        <begin position="54"/>
        <end position="75"/>
    </location>
</feature>
<evidence type="ECO:0000313" key="7">
    <source>
        <dbReference type="EMBL" id="MFC4136696.1"/>
    </source>
</evidence>
<feature type="transmembrane region" description="Helical" evidence="5">
    <location>
        <begin position="87"/>
        <end position="108"/>
    </location>
</feature>
<feature type="transmembrane region" description="Helical" evidence="5">
    <location>
        <begin position="256"/>
        <end position="276"/>
    </location>
</feature>
<dbReference type="InterPro" id="IPR020846">
    <property type="entry name" value="MFS_dom"/>
</dbReference>
<organism evidence="7 8">
    <name type="scientific">Hamadaea flava</name>
    <dbReference type="NCBI Taxonomy" id="1742688"/>
    <lineage>
        <taxon>Bacteria</taxon>
        <taxon>Bacillati</taxon>
        <taxon>Actinomycetota</taxon>
        <taxon>Actinomycetes</taxon>
        <taxon>Micromonosporales</taxon>
        <taxon>Micromonosporaceae</taxon>
        <taxon>Hamadaea</taxon>
    </lineage>
</organism>
<feature type="transmembrane region" description="Helical" evidence="5">
    <location>
        <begin position="315"/>
        <end position="334"/>
    </location>
</feature>
<dbReference type="EMBL" id="JBHSAY010000033">
    <property type="protein sequence ID" value="MFC4136696.1"/>
    <property type="molecule type" value="Genomic_DNA"/>
</dbReference>
<feature type="transmembrane region" description="Helical" evidence="5">
    <location>
        <begin position="219"/>
        <end position="241"/>
    </location>
</feature>
<feature type="transmembrane region" description="Helical" evidence="5">
    <location>
        <begin position="114"/>
        <end position="137"/>
    </location>
</feature>
<evidence type="ECO:0000256" key="3">
    <source>
        <dbReference type="ARBA" id="ARBA00022989"/>
    </source>
</evidence>
<feature type="transmembrane region" description="Helical" evidence="5">
    <location>
        <begin position="288"/>
        <end position="309"/>
    </location>
</feature>
<evidence type="ECO:0000256" key="5">
    <source>
        <dbReference type="SAM" id="Phobius"/>
    </source>
</evidence>
<dbReference type="Proteomes" id="UP001595816">
    <property type="component" value="Unassembled WGS sequence"/>
</dbReference>
<dbReference type="PROSITE" id="PS50850">
    <property type="entry name" value="MFS"/>
    <property type="match status" value="1"/>
</dbReference>
<gene>
    <name evidence="7" type="ORF">ACFOZ4_39335</name>
</gene>
<feature type="transmembrane region" description="Helical" evidence="5">
    <location>
        <begin position="177"/>
        <end position="198"/>
    </location>
</feature>
<reference evidence="8" key="1">
    <citation type="journal article" date="2019" name="Int. J. Syst. Evol. Microbiol.">
        <title>The Global Catalogue of Microorganisms (GCM) 10K type strain sequencing project: providing services to taxonomists for standard genome sequencing and annotation.</title>
        <authorList>
            <consortium name="The Broad Institute Genomics Platform"/>
            <consortium name="The Broad Institute Genome Sequencing Center for Infectious Disease"/>
            <person name="Wu L."/>
            <person name="Ma J."/>
        </authorList>
    </citation>
    <scope>NUCLEOTIDE SEQUENCE [LARGE SCALE GENOMIC DNA]</scope>
    <source>
        <strain evidence="8">CGMCC 4.7289</strain>
    </source>
</reference>
<dbReference type="Gene3D" id="1.20.1250.20">
    <property type="entry name" value="MFS general substrate transporter like domains"/>
    <property type="match status" value="2"/>
</dbReference>
<name>A0ABV8M019_9ACTN</name>
<evidence type="ECO:0000256" key="2">
    <source>
        <dbReference type="ARBA" id="ARBA00022692"/>
    </source>
</evidence>
<dbReference type="InterPro" id="IPR011701">
    <property type="entry name" value="MFS"/>
</dbReference>
<proteinExistence type="predicted"/>
<dbReference type="Pfam" id="PF07690">
    <property type="entry name" value="MFS_1"/>
    <property type="match status" value="1"/>
</dbReference>
<keyword evidence="8" id="KW-1185">Reference proteome</keyword>
<dbReference type="InterPro" id="IPR036259">
    <property type="entry name" value="MFS_trans_sf"/>
</dbReference>
<evidence type="ECO:0000259" key="6">
    <source>
        <dbReference type="PROSITE" id="PS50850"/>
    </source>
</evidence>
<protein>
    <submittedName>
        <fullName evidence="7">MFS transporter</fullName>
    </submittedName>
</protein>
<keyword evidence="3 5" id="KW-1133">Transmembrane helix</keyword>
<evidence type="ECO:0000313" key="8">
    <source>
        <dbReference type="Proteomes" id="UP001595816"/>
    </source>
</evidence>